<dbReference type="RefSeq" id="WP_130265056.1">
    <property type="nucleotide sequence ID" value="NZ_CP035952.1"/>
</dbReference>
<name>A0A411MK52_9PSED</name>
<gene>
    <name evidence="2" type="ORF">EXN22_16390</name>
</gene>
<dbReference type="Proteomes" id="UP000291130">
    <property type="component" value="Chromosome"/>
</dbReference>
<dbReference type="OrthoDB" id="7002037at2"/>
<evidence type="ECO:0000313" key="2">
    <source>
        <dbReference type="EMBL" id="QBF27194.1"/>
    </source>
</evidence>
<organism evidence="2 3">
    <name type="scientific">Pseudomonas tructae</name>
    <dbReference type="NCBI Taxonomy" id="2518644"/>
    <lineage>
        <taxon>Bacteria</taxon>
        <taxon>Pseudomonadati</taxon>
        <taxon>Pseudomonadota</taxon>
        <taxon>Gammaproteobacteria</taxon>
        <taxon>Pseudomonadales</taxon>
        <taxon>Pseudomonadaceae</taxon>
        <taxon>Pseudomonas</taxon>
    </lineage>
</organism>
<evidence type="ECO:0000313" key="3">
    <source>
        <dbReference type="Proteomes" id="UP000291130"/>
    </source>
</evidence>
<dbReference type="EMBL" id="CP035952">
    <property type="protein sequence ID" value="QBF27194.1"/>
    <property type="molecule type" value="Genomic_DNA"/>
</dbReference>
<feature type="compositionally biased region" description="Polar residues" evidence="1">
    <location>
        <begin position="118"/>
        <end position="131"/>
    </location>
</feature>
<feature type="region of interest" description="Disordered" evidence="1">
    <location>
        <begin position="107"/>
        <end position="131"/>
    </location>
</feature>
<keyword evidence="3" id="KW-1185">Reference proteome</keyword>
<protein>
    <submittedName>
        <fullName evidence="2">Uncharacterized protein</fullName>
    </submittedName>
</protein>
<proteinExistence type="predicted"/>
<dbReference type="AlphaFoldDB" id="A0A411MK52"/>
<accession>A0A411MK52</accession>
<evidence type="ECO:0000256" key="1">
    <source>
        <dbReference type="SAM" id="MobiDB-lite"/>
    </source>
</evidence>
<sequence length="131" mass="14654">MNQTAKAALDRARHPTPVPVINRVMLLEGKRDATELVFGMRDELKLPGGVAKVLAKLRALAEGRDRHRHRPAGEPAMTALRRKPVIRGCPMRPLDLPALCDICEKPRNRGNHTKCSAIRQQRAQENGNEQK</sequence>
<dbReference type="KEGG" id="ptk:EXN22_16390"/>
<reference evidence="2 3" key="1">
    <citation type="submission" date="2019-02" db="EMBL/GenBank/DDBJ databases">
        <title>Complete genome sequence of Pseudomonas sp. SNU WT1 isolated from rainbow trout.</title>
        <authorList>
            <person name="Oh W.T."/>
            <person name="Park S.C."/>
        </authorList>
    </citation>
    <scope>NUCLEOTIDE SEQUENCE [LARGE SCALE GENOMIC DNA]</scope>
    <source>
        <strain evidence="2 3">SNU WT1</strain>
    </source>
</reference>